<dbReference type="Pfam" id="PF19918">
    <property type="entry name" value="bpX2"/>
    <property type="match status" value="1"/>
</dbReference>
<comment type="caution">
    <text evidence="2">The sequence shown here is derived from an EMBL/GenBank/DDBJ whole genome shotgun (WGS) entry which is preliminary data.</text>
</comment>
<dbReference type="EMBL" id="LVYD01000013">
    <property type="protein sequence ID" value="OQP65947.1"/>
    <property type="molecule type" value="Genomic_DNA"/>
</dbReference>
<evidence type="ECO:0000259" key="1">
    <source>
        <dbReference type="Pfam" id="PF19918"/>
    </source>
</evidence>
<organism evidence="2 3">
    <name type="scientific">Niastella vici</name>
    <dbReference type="NCBI Taxonomy" id="1703345"/>
    <lineage>
        <taxon>Bacteria</taxon>
        <taxon>Pseudomonadati</taxon>
        <taxon>Bacteroidota</taxon>
        <taxon>Chitinophagia</taxon>
        <taxon>Chitinophagales</taxon>
        <taxon>Chitinophagaceae</taxon>
        <taxon>Niastella</taxon>
    </lineage>
</organism>
<proteinExistence type="predicted"/>
<keyword evidence="3" id="KW-1185">Reference proteome</keyword>
<dbReference type="STRING" id="1703345.A3860_15265"/>
<feature type="domain" description="MoxR-vWA-beta-propeller ternary system" evidence="1">
    <location>
        <begin position="7"/>
        <end position="230"/>
    </location>
</feature>
<accession>A0A1V9G5U0</accession>
<reference evidence="2 3" key="1">
    <citation type="submission" date="2016-03" db="EMBL/GenBank/DDBJ databases">
        <title>Niastella vici sp. nov., isolated from farmland soil.</title>
        <authorList>
            <person name="Chen L."/>
            <person name="Wang D."/>
            <person name="Yang S."/>
            <person name="Wang G."/>
        </authorList>
    </citation>
    <scope>NUCLEOTIDE SEQUENCE [LARGE SCALE GENOMIC DNA]</scope>
    <source>
        <strain evidence="2 3">DJ57</strain>
    </source>
</reference>
<protein>
    <recommendedName>
        <fullName evidence="1">MoxR-vWA-beta-propeller ternary system domain-containing protein</fullName>
    </recommendedName>
</protein>
<dbReference type="AlphaFoldDB" id="A0A1V9G5U0"/>
<evidence type="ECO:0000313" key="2">
    <source>
        <dbReference type="EMBL" id="OQP65947.1"/>
    </source>
</evidence>
<dbReference type="InterPro" id="IPR045552">
    <property type="entry name" value="bpX2"/>
</dbReference>
<gene>
    <name evidence="2" type="ORF">A3860_15265</name>
</gene>
<name>A0A1V9G5U0_9BACT</name>
<sequence length="238" mass="26248">MKEMIMVLSKADKAALGTVRCLPGLQAAEAEEFIWVRGIAAQENIDIRIRQLPGVHTYLLDADNHLFPPGALTPVGRLQLLNWVPLPAFITVELPVSALPGKINQQHTIRLVPSRQSQAGNALLTDLDTWKAYGEQAPLVRLQQTRFAVSANNKVLIIGSPLPALPGKEYVLQDTLLLPCGYEFDPPAISNLVIIRLDPSKEALLLFDSNGTWEKIPKTAFVYTTRSAIRFTKGGNYE</sequence>
<evidence type="ECO:0000313" key="3">
    <source>
        <dbReference type="Proteomes" id="UP000192796"/>
    </source>
</evidence>
<dbReference type="OrthoDB" id="674746at2"/>
<dbReference type="Proteomes" id="UP000192796">
    <property type="component" value="Unassembled WGS sequence"/>
</dbReference>
<dbReference type="RefSeq" id="WP_081145791.1">
    <property type="nucleotide sequence ID" value="NZ_LVYD01000013.1"/>
</dbReference>